<dbReference type="Proteomes" id="UP000193144">
    <property type="component" value="Unassembled WGS sequence"/>
</dbReference>
<evidence type="ECO:0000256" key="1">
    <source>
        <dbReference type="SAM" id="MobiDB-lite"/>
    </source>
</evidence>
<dbReference type="EMBL" id="MCFA01000268">
    <property type="protein sequence ID" value="ORX95873.1"/>
    <property type="molecule type" value="Genomic_DNA"/>
</dbReference>
<evidence type="ECO:0000313" key="2">
    <source>
        <dbReference type="EMBL" id="ORX95873.1"/>
    </source>
</evidence>
<gene>
    <name evidence="2" type="ORF">BCR34DRAFT_187274</name>
</gene>
<evidence type="ECO:0000313" key="3">
    <source>
        <dbReference type="Proteomes" id="UP000193144"/>
    </source>
</evidence>
<sequence>MDRGEGRGHEQRIHSLFLEPPEKTPTTTWRRRLCHRALGTRAVLISLGCGRVFSINPKTVPGEDASDGNSCAPCSKCWAASAKRSRMPNRPRTASRQRARIDGETTTGWCFCRIDSQVRARRRLQAERRRRWGSGVRLGRGPKRQPPCPMRAPRVFLARRDRHAQHFSSASPENRTFSTRNPLVSPFRSRFCHARRDSAKLRLCQAGRPRCVGSSIYCRETAHNWLPMSPLSLFLTPPPPVNTRGVVETLP</sequence>
<reference evidence="2 3" key="1">
    <citation type="submission" date="2016-07" db="EMBL/GenBank/DDBJ databases">
        <title>Pervasive Adenine N6-methylation of Active Genes in Fungi.</title>
        <authorList>
            <consortium name="DOE Joint Genome Institute"/>
            <person name="Mondo S.J."/>
            <person name="Dannebaum R.O."/>
            <person name="Kuo R.C."/>
            <person name="Labutti K."/>
            <person name="Haridas S."/>
            <person name="Kuo A."/>
            <person name="Salamov A."/>
            <person name="Ahrendt S.R."/>
            <person name="Lipzen A."/>
            <person name="Sullivan W."/>
            <person name="Andreopoulos W.B."/>
            <person name="Clum A."/>
            <person name="Lindquist E."/>
            <person name="Daum C."/>
            <person name="Ramamoorthy G.K."/>
            <person name="Gryganskyi A."/>
            <person name="Culley D."/>
            <person name="Magnuson J.K."/>
            <person name="James T.Y."/>
            <person name="O'Malley M.A."/>
            <person name="Stajich J.E."/>
            <person name="Spatafora J.W."/>
            <person name="Visel A."/>
            <person name="Grigoriev I.V."/>
        </authorList>
    </citation>
    <scope>NUCLEOTIDE SEQUENCE [LARGE SCALE GENOMIC DNA]</scope>
    <source>
        <strain evidence="2 3">CBS 115471</strain>
    </source>
</reference>
<comment type="caution">
    <text evidence="2">The sequence shown here is derived from an EMBL/GenBank/DDBJ whole genome shotgun (WGS) entry which is preliminary data.</text>
</comment>
<dbReference type="AlphaFoldDB" id="A0A1Y1YD68"/>
<keyword evidence="3" id="KW-1185">Reference proteome</keyword>
<feature type="region of interest" description="Disordered" evidence="1">
    <location>
        <begin position="1"/>
        <end position="24"/>
    </location>
</feature>
<accession>A0A1Y1YD68</accession>
<feature type="compositionally biased region" description="Basic and acidic residues" evidence="1">
    <location>
        <begin position="1"/>
        <end position="13"/>
    </location>
</feature>
<protein>
    <submittedName>
        <fullName evidence="2">Uncharacterized protein</fullName>
    </submittedName>
</protein>
<name>A0A1Y1YD68_9PLEO</name>
<proteinExistence type="predicted"/>
<organism evidence="2 3">
    <name type="scientific">Clohesyomyces aquaticus</name>
    <dbReference type="NCBI Taxonomy" id="1231657"/>
    <lineage>
        <taxon>Eukaryota</taxon>
        <taxon>Fungi</taxon>
        <taxon>Dikarya</taxon>
        <taxon>Ascomycota</taxon>
        <taxon>Pezizomycotina</taxon>
        <taxon>Dothideomycetes</taxon>
        <taxon>Pleosporomycetidae</taxon>
        <taxon>Pleosporales</taxon>
        <taxon>Lindgomycetaceae</taxon>
        <taxon>Clohesyomyces</taxon>
    </lineage>
</organism>